<proteinExistence type="predicted"/>
<comment type="caution">
    <text evidence="2">The sequence shown here is derived from an EMBL/GenBank/DDBJ whole genome shotgun (WGS) entry which is preliminary data.</text>
</comment>
<name>A0AAN6GFT8_9BASI</name>
<gene>
    <name evidence="2" type="ORF">OC842_001340</name>
</gene>
<dbReference type="EMBL" id="JAPDMQ010000047">
    <property type="protein sequence ID" value="KAK0538277.1"/>
    <property type="molecule type" value="Genomic_DNA"/>
</dbReference>
<reference evidence="2" key="1">
    <citation type="journal article" date="2023" name="PhytoFront">
        <title>Draft Genome Resources of Seven Strains of Tilletia horrida, Causal Agent of Kernel Smut of Rice.</title>
        <authorList>
            <person name="Khanal S."/>
            <person name="Antony Babu S."/>
            <person name="Zhou X.G."/>
        </authorList>
    </citation>
    <scope>NUCLEOTIDE SEQUENCE</scope>
    <source>
        <strain evidence="2">TX3</strain>
    </source>
</reference>
<evidence type="ECO:0000256" key="1">
    <source>
        <dbReference type="SAM" id="SignalP"/>
    </source>
</evidence>
<sequence length="75" mass="7332">MQFKLSSVLGLALAFASASAVLATPNPVPAAALAQHDDAFANKLAIRDCTVCVVCSNGSECCGGCGKPGGCCGTA</sequence>
<dbReference type="AlphaFoldDB" id="A0AAN6GFT8"/>
<protein>
    <submittedName>
        <fullName evidence="2">Uncharacterized protein</fullName>
    </submittedName>
</protein>
<dbReference type="Proteomes" id="UP001176521">
    <property type="component" value="Unassembled WGS sequence"/>
</dbReference>
<feature type="chain" id="PRO_5042858428" evidence="1">
    <location>
        <begin position="24"/>
        <end position="75"/>
    </location>
</feature>
<feature type="signal peptide" evidence="1">
    <location>
        <begin position="1"/>
        <end position="23"/>
    </location>
</feature>
<organism evidence="2 3">
    <name type="scientific">Tilletia horrida</name>
    <dbReference type="NCBI Taxonomy" id="155126"/>
    <lineage>
        <taxon>Eukaryota</taxon>
        <taxon>Fungi</taxon>
        <taxon>Dikarya</taxon>
        <taxon>Basidiomycota</taxon>
        <taxon>Ustilaginomycotina</taxon>
        <taxon>Exobasidiomycetes</taxon>
        <taxon>Tilletiales</taxon>
        <taxon>Tilletiaceae</taxon>
        <taxon>Tilletia</taxon>
    </lineage>
</organism>
<evidence type="ECO:0000313" key="3">
    <source>
        <dbReference type="Proteomes" id="UP001176521"/>
    </source>
</evidence>
<keyword evidence="3" id="KW-1185">Reference proteome</keyword>
<accession>A0AAN6GFT8</accession>
<keyword evidence="1" id="KW-0732">Signal</keyword>
<evidence type="ECO:0000313" key="2">
    <source>
        <dbReference type="EMBL" id="KAK0538277.1"/>
    </source>
</evidence>